<dbReference type="Proteomes" id="UP000317369">
    <property type="component" value="Chromosome"/>
</dbReference>
<keyword evidence="2" id="KW-1185">Reference proteome</keyword>
<evidence type="ECO:0000313" key="1">
    <source>
        <dbReference type="EMBL" id="QDU34342.1"/>
    </source>
</evidence>
<dbReference type="AlphaFoldDB" id="A0A517YVW8"/>
<organism evidence="1 2">
    <name type="scientific">Poriferisphaera corsica</name>
    <dbReference type="NCBI Taxonomy" id="2528020"/>
    <lineage>
        <taxon>Bacteria</taxon>
        <taxon>Pseudomonadati</taxon>
        <taxon>Planctomycetota</taxon>
        <taxon>Phycisphaerae</taxon>
        <taxon>Phycisphaerales</taxon>
        <taxon>Phycisphaeraceae</taxon>
        <taxon>Poriferisphaera</taxon>
    </lineage>
</organism>
<dbReference type="EMBL" id="CP036425">
    <property type="protein sequence ID" value="QDU34342.1"/>
    <property type="molecule type" value="Genomic_DNA"/>
</dbReference>
<name>A0A517YVW8_9BACT</name>
<gene>
    <name evidence="1" type="ORF">KS4_24100</name>
</gene>
<protein>
    <submittedName>
        <fullName evidence="1">Uncharacterized protein</fullName>
    </submittedName>
</protein>
<accession>A0A517YVW8</accession>
<dbReference type="RefSeq" id="WP_145078083.1">
    <property type="nucleotide sequence ID" value="NZ_CP036425.1"/>
</dbReference>
<reference evidence="1 2" key="1">
    <citation type="submission" date="2019-02" db="EMBL/GenBank/DDBJ databases">
        <title>Deep-cultivation of Planctomycetes and their phenomic and genomic characterization uncovers novel biology.</title>
        <authorList>
            <person name="Wiegand S."/>
            <person name="Jogler M."/>
            <person name="Boedeker C."/>
            <person name="Pinto D."/>
            <person name="Vollmers J."/>
            <person name="Rivas-Marin E."/>
            <person name="Kohn T."/>
            <person name="Peeters S.H."/>
            <person name="Heuer A."/>
            <person name="Rast P."/>
            <person name="Oberbeckmann S."/>
            <person name="Bunk B."/>
            <person name="Jeske O."/>
            <person name="Meyerdierks A."/>
            <person name="Storesund J.E."/>
            <person name="Kallscheuer N."/>
            <person name="Luecker S."/>
            <person name="Lage O.M."/>
            <person name="Pohl T."/>
            <person name="Merkel B.J."/>
            <person name="Hornburger P."/>
            <person name="Mueller R.-W."/>
            <person name="Bruemmer F."/>
            <person name="Labrenz M."/>
            <person name="Spormann A.M."/>
            <person name="Op den Camp H."/>
            <person name="Overmann J."/>
            <person name="Amann R."/>
            <person name="Jetten M.S.M."/>
            <person name="Mascher T."/>
            <person name="Medema M.H."/>
            <person name="Devos D.P."/>
            <person name="Kaster A.-K."/>
            <person name="Ovreas L."/>
            <person name="Rohde M."/>
            <person name="Galperin M.Y."/>
            <person name="Jogler C."/>
        </authorList>
    </citation>
    <scope>NUCLEOTIDE SEQUENCE [LARGE SCALE GENOMIC DNA]</scope>
    <source>
        <strain evidence="1 2">KS4</strain>
    </source>
</reference>
<sequence length="175" mass="20364">MYCYRVVLLVCLSVFLVSVESLSAQLIRRYGPNSYGTRGGTLDRLWYDADRMREREIAGNQARNNPYLAAQRGYAYDGGLRYLPAGARARYQTFLYQFGGVPINPVFPPWGRFYDVPRAMLGVGFYSIYRSPLYTYVWRFGRQPYPQELGLSPELPSQRRVYPERDLRLDMIEAE</sequence>
<evidence type="ECO:0000313" key="2">
    <source>
        <dbReference type="Proteomes" id="UP000317369"/>
    </source>
</evidence>
<proteinExistence type="predicted"/>
<dbReference type="KEGG" id="pcor:KS4_24100"/>